<dbReference type="EMBL" id="CAAALY010033588">
    <property type="protein sequence ID" value="VEL17651.1"/>
    <property type="molecule type" value="Genomic_DNA"/>
</dbReference>
<sequence length="129" mass="14158">MFSTQINPNELTSTNVSQSGCSNLLETTSSITVPQNEKIPEPELSSQSNMLHSGDLMCPLKPEIIESLCQIVTSPRTTETARNWAFHLITDLARASKSMQLLMLKLLRSATAQLLPIISKQLDVSSDIS</sequence>
<protein>
    <submittedName>
        <fullName evidence="2">Uncharacterized protein</fullName>
    </submittedName>
</protein>
<evidence type="ECO:0000256" key="1">
    <source>
        <dbReference type="SAM" id="MobiDB-lite"/>
    </source>
</evidence>
<keyword evidence="3" id="KW-1185">Reference proteome</keyword>
<name>A0A448WQJ1_9PLAT</name>
<dbReference type="Proteomes" id="UP000784294">
    <property type="component" value="Unassembled WGS sequence"/>
</dbReference>
<feature type="region of interest" description="Disordered" evidence="1">
    <location>
        <begin position="31"/>
        <end position="51"/>
    </location>
</feature>
<evidence type="ECO:0000313" key="2">
    <source>
        <dbReference type="EMBL" id="VEL17651.1"/>
    </source>
</evidence>
<feature type="region of interest" description="Disordered" evidence="1">
    <location>
        <begin position="1"/>
        <end position="20"/>
    </location>
</feature>
<organism evidence="2 3">
    <name type="scientific">Protopolystoma xenopodis</name>
    <dbReference type="NCBI Taxonomy" id="117903"/>
    <lineage>
        <taxon>Eukaryota</taxon>
        <taxon>Metazoa</taxon>
        <taxon>Spiralia</taxon>
        <taxon>Lophotrochozoa</taxon>
        <taxon>Platyhelminthes</taxon>
        <taxon>Monogenea</taxon>
        <taxon>Polyopisthocotylea</taxon>
        <taxon>Polystomatidea</taxon>
        <taxon>Polystomatidae</taxon>
        <taxon>Protopolystoma</taxon>
    </lineage>
</organism>
<accession>A0A448WQJ1</accession>
<reference evidence="2" key="1">
    <citation type="submission" date="2018-11" db="EMBL/GenBank/DDBJ databases">
        <authorList>
            <consortium name="Pathogen Informatics"/>
        </authorList>
    </citation>
    <scope>NUCLEOTIDE SEQUENCE</scope>
</reference>
<comment type="caution">
    <text evidence="2">The sequence shown here is derived from an EMBL/GenBank/DDBJ whole genome shotgun (WGS) entry which is preliminary data.</text>
</comment>
<gene>
    <name evidence="2" type="ORF">PXEA_LOCUS11091</name>
</gene>
<proteinExistence type="predicted"/>
<dbReference type="AlphaFoldDB" id="A0A448WQJ1"/>
<evidence type="ECO:0000313" key="3">
    <source>
        <dbReference type="Proteomes" id="UP000784294"/>
    </source>
</evidence>